<evidence type="ECO:0008006" key="3">
    <source>
        <dbReference type="Google" id="ProtNLM"/>
    </source>
</evidence>
<sequence length="86" mass="10237">MPTICMFRGIKVYINYRDHLPPHFHAEYGEYSCCITIDDIELLNGCMPNKQLKMLYGWAALHQEELKEDWYLAKLQKELFSIEPLK</sequence>
<accession>A0A168NVB8</accession>
<name>A0A168NVB8_9CLOT</name>
<dbReference type="Pfam" id="PF13711">
    <property type="entry name" value="DUF4160"/>
    <property type="match status" value="1"/>
</dbReference>
<dbReference type="InterPro" id="IPR025427">
    <property type="entry name" value="DUF4160"/>
</dbReference>
<organism evidence="1 2">
    <name type="scientific">Clostridium ljungdahlii</name>
    <dbReference type="NCBI Taxonomy" id="1538"/>
    <lineage>
        <taxon>Bacteria</taxon>
        <taxon>Bacillati</taxon>
        <taxon>Bacillota</taxon>
        <taxon>Clostridia</taxon>
        <taxon>Eubacteriales</taxon>
        <taxon>Clostridiaceae</taxon>
        <taxon>Clostridium</taxon>
    </lineage>
</organism>
<evidence type="ECO:0000313" key="2">
    <source>
        <dbReference type="Proteomes" id="UP000077407"/>
    </source>
</evidence>
<dbReference type="AlphaFoldDB" id="A0A168NVB8"/>
<protein>
    <recommendedName>
        <fullName evidence="3">DUF4160 domain-containing protein</fullName>
    </recommendedName>
</protein>
<gene>
    <name evidence="1" type="ORF">WY13_02352</name>
</gene>
<dbReference type="Proteomes" id="UP000077407">
    <property type="component" value="Unassembled WGS sequence"/>
</dbReference>
<dbReference type="OrthoDB" id="122670at2"/>
<proteinExistence type="predicted"/>
<dbReference type="PATRIC" id="fig|1538.10.peg.1955"/>
<comment type="caution">
    <text evidence="1">The sequence shown here is derived from an EMBL/GenBank/DDBJ whole genome shotgun (WGS) entry which is preliminary data.</text>
</comment>
<dbReference type="EMBL" id="LITT01000023">
    <property type="protein sequence ID" value="OAA86957.1"/>
    <property type="molecule type" value="Genomic_DNA"/>
</dbReference>
<reference evidence="1 2" key="1">
    <citation type="journal article" date="2015" name="Biotechnol. Bioeng.">
        <title>Genome sequence and phenotypic characterization of Caulobacter segnis.</title>
        <authorList>
            <person name="Patel S."/>
            <person name="Fletcher B."/>
            <person name="Scott D.C."/>
            <person name="Ely B."/>
        </authorList>
    </citation>
    <scope>NUCLEOTIDE SEQUENCE [LARGE SCALE GENOMIC DNA]</scope>
    <source>
        <strain evidence="1 2">ERI-2</strain>
    </source>
</reference>
<evidence type="ECO:0000313" key="1">
    <source>
        <dbReference type="EMBL" id="OAA86957.1"/>
    </source>
</evidence>